<reference evidence="1 2" key="1">
    <citation type="journal article" date="2012" name="Genome Biol.">
        <title>Genome and low-iron response of an oceanic diatom adapted to chronic iron limitation.</title>
        <authorList>
            <person name="Lommer M."/>
            <person name="Specht M."/>
            <person name="Roy A.S."/>
            <person name="Kraemer L."/>
            <person name="Andreson R."/>
            <person name="Gutowska M.A."/>
            <person name="Wolf J."/>
            <person name="Bergner S.V."/>
            <person name="Schilhabel M.B."/>
            <person name="Klostermeier U.C."/>
            <person name="Beiko R.G."/>
            <person name="Rosenstiel P."/>
            <person name="Hippler M."/>
            <person name="Laroche J."/>
        </authorList>
    </citation>
    <scope>NUCLEOTIDE SEQUENCE [LARGE SCALE GENOMIC DNA]</scope>
    <source>
        <strain evidence="1 2">CCMP1005</strain>
    </source>
</reference>
<evidence type="ECO:0000313" key="2">
    <source>
        <dbReference type="Proteomes" id="UP000266841"/>
    </source>
</evidence>
<gene>
    <name evidence="1" type="ORF">THAOC_04581</name>
</gene>
<evidence type="ECO:0000313" key="1">
    <source>
        <dbReference type="EMBL" id="EJK73777.1"/>
    </source>
</evidence>
<keyword evidence="2" id="KW-1185">Reference proteome</keyword>
<comment type="caution">
    <text evidence="1">The sequence shown here is derived from an EMBL/GenBank/DDBJ whole genome shotgun (WGS) entry which is preliminary data.</text>
</comment>
<name>K0TNT0_THAOC</name>
<dbReference type="Proteomes" id="UP000266841">
    <property type="component" value="Unassembled WGS sequence"/>
</dbReference>
<sequence>MAGGLDCSEFAEQLGAATRVEVALGVHGVFPTAYGYSMDGWMDGNLASGHPSVLPTGAAYAYNSGSVTVPA</sequence>
<proteinExistence type="predicted"/>
<dbReference type="EMBL" id="AGNL01004224">
    <property type="protein sequence ID" value="EJK73777.1"/>
    <property type="molecule type" value="Genomic_DNA"/>
</dbReference>
<organism evidence="1 2">
    <name type="scientific">Thalassiosira oceanica</name>
    <name type="common">Marine diatom</name>
    <dbReference type="NCBI Taxonomy" id="159749"/>
    <lineage>
        <taxon>Eukaryota</taxon>
        <taxon>Sar</taxon>
        <taxon>Stramenopiles</taxon>
        <taxon>Ochrophyta</taxon>
        <taxon>Bacillariophyta</taxon>
        <taxon>Coscinodiscophyceae</taxon>
        <taxon>Thalassiosirophycidae</taxon>
        <taxon>Thalassiosirales</taxon>
        <taxon>Thalassiosiraceae</taxon>
        <taxon>Thalassiosira</taxon>
    </lineage>
</organism>
<protein>
    <submittedName>
        <fullName evidence="1">Uncharacterized protein</fullName>
    </submittedName>
</protein>
<accession>K0TNT0</accession>
<dbReference type="AlphaFoldDB" id="K0TNT0"/>